<reference evidence="1" key="2">
    <citation type="submission" date="2023-05" db="EMBL/GenBank/DDBJ databases">
        <authorList>
            <consortium name="Lawrence Berkeley National Laboratory"/>
            <person name="Steindorff A."/>
            <person name="Hensen N."/>
            <person name="Bonometti L."/>
            <person name="Westerberg I."/>
            <person name="Brannstrom I.O."/>
            <person name="Guillou S."/>
            <person name="Cros-Aarteil S."/>
            <person name="Calhoun S."/>
            <person name="Haridas S."/>
            <person name="Kuo A."/>
            <person name="Mondo S."/>
            <person name="Pangilinan J."/>
            <person name="Riley R."/>
            <person name="Labutti K."/>
            <person name="Andreopoulos B."/>
            <person name="Lipzen A."/>
            <person name="Chen C."/>
            <person name="Yanf M."/>
            <person name="Daum C."/>
            <person name="Ng V."/>
            <person name="Clum A."/>
            <person name="Ohm R."/>
            <person name="Martin F."/>
            <person name="Silar P."/>
            <person name="Natvig D."/>
            <person name="Lalanne C."/>
            <person name="Gautier V."/>
            <person name="Ament-Velasquez S.L."/>
            <person name="Kruys A."/>
            <person name="Hutchinson M.I."/>
            <person name="Powell A.J."/>
            <person name="Barry K."/>
            <person name="Miller A.N."/>
            <person name="Grigoriev I.V."/>
            <person name="Debuchy R."/>
            <person name="Gladieux P."/>
            <person name="Thoren M.H."/>
            <person name="Johannesson H."/>
        </authorList>
    </citation>
    <scope>NUCLEOTIDE SEQUENCE</scope>
    <source>
        <strain evidence="1">PSN309</strain>
    </source>
</reference>
<reference evidence="1" key="1">
    <citation type="journal article" date="2023" name="Mol. Phylogenet. Evol.">
        <title>Genome-scale phylogeny and comparative genomics of the fungal order Sordariales.</title>
        <authorList>
            <person name="Hensen N."/>
            <person name="Bonometti L."/>
            <person name="Westerberg I."/>
            <person name="Brannstrom I.O."/>
            <person name="Guillou S."/>
            <person name="Cros-Aarteil S."/>
            <person name="Calhoun S."/>
            <person name="Haridas S."/>
            <person name="Kuo A."/>
            <person name="Mondo S."/>
            <person name="Pangilinan J."/>
            <person name="Riley R."/>
            <person name="LaButti K."/>
            <person name="Andreopoulos B."/>
            <person name="Lipzen A."/>
            <person name="Chen C."/>
            <person name="Yan M."/>
            <person name="Daum C."/>
            <person name="Ng V."/>
            <person name="Clum A."/>
            <person name="Steindorff A."/>
            <person name="Ohm R.A."/>
            <person name="Martin F."/>
            <person name="Silar P."/>
            <person name="Natvig D.O."/>
            <person name="Lalanne C."/>
            <person name="Gautier V."/>
            <person name="Ament-Velasquez S.L."/>
            <person name="Kruys A."/>
            <person name="Hutchinson M.I."/>
            <person name="Powell A.J."/>
            <person name="Barry K."/>
            <person name="Miller A.N."/>
            <person name="Grigoriev I.V."/>
            <person name="Debuchy R."/>
            <person name="Gladieux P."/>
            <person name="Hiltunen Thoren M."/>
            <person name="Johannesson H."/>
        </authorList>
    </citation>
    <scope>NUCLEOTIDE SEQUENCE</scope>
    <source>
        <strain evidence="1">PSN309</strain>
    </source>
</reference>
<dbReference type="AlphaFoldDB" id="A0AAN6WHG7"/>
<evidence type="ECO:0000313" key="2">
    <source>
        <dbReference type="Proteomes" id="UP001302126"/>
    </source>
</evidence>
<dbReference type="PANTHER" id="PTHR37542">
    <property type="entry name" value="HELO DOMAIN-CONTAINING PROTEIN-RELATED"/>
    <property type="match status" value="1"/>
</dbReference>
<dbReference type="Proteomes" id="UP001302126">
    <property type="component" value="Unassembled WGS sequence"/>
</dbReference>
<evidence type="ECO:0000313" key="1">
    <source>
        <dbReference type="EMBL" id="KAK4182148.1"/>
    </source>
</evidence>
<dbReference type="PANTHER" id="PTHR37542:SF3">
    <property type="entry name" value="PRION-INHIBITION AND PROPAGATION HELO DOMAIN-CONTAINING PROTEIN"/>
    <property type="match status" value="1"/>
</dbReference>
<evidence type="ECO:0008006" key="3">
    <source>
        <dbReference type="Google" id="ProtNLM"/>
    </source>
</evidence>
<comment type="caution">
    <text evidence="1">The sequence shown here is derived from an EMBL/GenBank/DDBJ whole genome shotgun (WGS) entry which is preliminary data.</text>
</comment>
<protein>
    <recommendedName>
        <fullName evidence="3">Protein kinase domain-containing protein</fullName>
    </recommendedName>
</protein>
<organism evidence="1 2">
    <name type="scientific">Podospora australis</name>
    <dbReference type="NCBI Taxonomy" id="1536484"/>
    <lineage>
        <taxon>Eukaryota</taxon>
        <taxon>Fungi</taxon>
        <taxon>Dikarya</taxon>
        <taxon>Ascomycota</taxon>
        <taxon>Pezizomycotina</taxon>
        <taxon>Sordariomycetes</taxon>
        <taxon>Sordariomycetidae</taxon>
        <taxon>Sordariales</taxon>
        <taxon>Podosporaceae</taxon>
        <taxon>Podospora</taxon>
    </lineage>
</organism>
<dbReference type="EMBL" id="MU864739">
    <property type="protein sequence ID" value="KAK4182148.1"/>
    <property type="molecule type" value="Genomic_DNA"/>
</dbReference>
<sequence>MIRNRSLVINIDKSTASTANRSTAERNNIGGSLETFRTNFTGIWGKPGTKFEKAHDVYSLGIVLFELSQWKSIPRLSSVVSLSSGKRIPNSDIVKNEVLSFAGDKLPHAVGKTYTDVILSCLTFQDNLIEGQSELEIHKRSRMAIVEPLRILAEVKL</sequence>
<name>A0AAN6WHG7_9PEZI</name>
<gene>
    <name evidence="1" type="ORF">QBC35DRAFT_457596</name>
</gene>
<accession>A0AAN6WHG7</accession>
<proteinExistence type="predicted"/>
<keyword evidence="2" id="KW-1185">Reference proteome</keyword>